<dbReference type="EMBL" id="BAABJQ010000002">
    <property type="protein sequence ID" value="GAA5178897.1"/>
    <property type="molecule type" value="Genomic_DNA"/>
</dbReference>
<keyword evidence="4" id="KW-1185">Reference proteome</keyword>
<evidence type="ECO:0000256" key="2">
    <source>
        <dbReference type="SAM" id="MobiDB-lite"/>
    </source>
</evidence>
<evidence type="ECO:0000313" key="4">
    <source>
        <dbReference type="Proteomes" id="UP001501570"/>
    </source>
</evidence>
<feature type="compositionally biased region" description="Low complexity" evidence="2">
    <location>
        <begin position="605"/>
        <end position="615"/>
    </location>
</feature>
<feature type="region of interest" description="Disordered" evidence="2">
    <location>
        <begin position="860"/>
        <end position="882"/>
    </location>
</feature>
<dbReference type="Proteomes" id="UP001501570">
    <property type="component" value="Unassembled WGS sequence"/>
</dbReference>
<comment type="caution">
    <text evidence="3">The sequence shown here is derived from an EMBL/GenBank/DDBJ whole genome shotgun (WGS) entry which is preliminary data.</text>
</comment>
<name>A0ABP9RL32_9ACTN</name>
<feature type="coiled-coil region" evidence="1">
    <location>
        <begin position="922"/>
        <end position="949"/>
    </location>
</feature>
<dbReference type="RefSeq" id="WP_345626029.1">
    <property type="nucleotide sequence ID" value="NZ_BAABJQ010000002.1"/>
</dbReference>
<feature type="region of interest" description="Disordered" evidence="2">
    <location>
        <begin position="1407"/>
        <end position="1433"/>
    </location>
</feature>
<organism evidence="3 4">
    <name type="scientific">Rugosimonospora acidiphila</name>
    <dbReference type="NCBI Taxonomy" id="556531"/>
    <lineage>
        <taxon>Bacteria</taxon>
        <taxon>Bacillati</taxon>
        <taxon>Actinomycetota</taxon>
        <taxon>Actinomycetes</taxon>
        <taxon>Micromonosporales</taxon>
        <taxon>Micromonosporaceae</taxon>
        <taxon>Rugosimonospora</taxon>
    </lineage>
</organism>
<keyword evidence="1" id="KW-0175">Coiled coil</keyword>
<evidence type="ECO:0000256" key="1">
    <source>
        <dbReference type="SAM" id="Coils"/>
    </source>
</evidence>
<gene>
    <name evidence="3" type="ORF">GCM10023322_07130</name>
</gene>
<evidence type="ECO:0000313" key="3">
    <source>
        <dbReference type="EMBL" id="GAA5178897.1"/>
    </source>
</evidence>
<protein>
    <submittedName>
        <fullName evidence="3">TIGR02680 family protein</fullName>
    </submittedName>
</protein>
<dbReference type="Pfam" id="PF13558">
    <property type="entry name" value="SbcC_Walker_B"/>
    <property type="match status" value="1"/>
</dbReference>
<reference evidence="4" key="1">
    <citation type="journal article" date="2019" name="Int. J. Syst. Evol. Microbiol.">
        <title>The Global Catalogue of Microorganisms (GCM) 10K type strain sequencing project: providing services to taxonomists for standard genome sequencing and annotation.</title>
        <authorList>
            <consortium name="The Broad Institute Genomics Platform"/>
            <consortium name="The Broad Institute Genome Sequencing Center for Infectious Disease"/>
            <person name="Wu L."/>
            <person name="Ma J."/>
        </authorList>
    </citation>
    <scope>NUCLEOTIDE SEQUENCE [LARGE SCALE GENOMIC DNA]</scope>
    <source>
        <strain evidence="4">JCM 18304</strain>
    </source>
</reference>
<sequence length="1433" mass="152727">MTLAADPTLTAPGPAASDEQLAAWRDALSHAGLPDPTRTRWQVLRAGVVNLWEFDVAEYWFADGRAQFVGANQSGKSTLMALTTLIMLSGSLDRQYIDTFGQSDKSFRYYVEPTEDARDRRDASASTNRGWAWMEFGRLGPDGPRFLTTLLYAQAKRGVNQLTPTWMVCEGAARVRDGLDLAVGQAVVEPRDLQGVDGVVSYDSGRKYAEKLATDVFGFADADRFATVLEMLKVLRTPHLGQKLNPDWFTAQIRSALPPIARGEVEELAEGWQQLEQLGRDRDDADQASKAIAVYVTKAWRPWADAVLRQHADELLAADDAVSAAGGALVTAEAALGQARDDLNAETANTGTLDEAAKRARAALTQLLRSAAYQDAAGRAANAEKLQADAVAAGTRAQTAVQQLTRAHGDHGQAADAQQRAQTALDSAREEATVTAEHTVEAATAAGLGDQTPLWVGNGDVDRLDAAVAARRGHVTALRRLLRAATTAVGRWQSADNAAGKARDEFAVRDAAAATAIEVLSAAQQQLSDRLERWAAGLGVPAPAVADREAWLREVTDQAAGPRPRQVLTGLLTRQWLQPAVDPLTERIATLRAEARTASKRAAEADAAADQLEQAGEPQPAEPAGWTRRDRPAFPSTHGAPLWRLVDPPADLDPATLDHVEAALAAAGLLDAWVTPDGRWSTDRDGDDAVITTIGTDTPAGATTLSAVLQPAEDAGPLAAAVGRILAGIGYAPAGAPLSGAVAVAGDGRWRTAAAEGRAGRSAHGAELIGAAARTNARRRHIAELRRQAAADRDEAETLLARADELADQATALRAAAEQAPDDAEVVEAGTALAAANTERERAEAALAVARQAAAEAKRAADDATGEATGYATGHHLPTTDDQLDTVGGKLDDVAQAVSGLRVSLHEQATAERVFVAAGVALENAARNVQEADQAARAAASEAAQAREEAVEAAASVDRNDQEQFDRAAELEGRIKGLDTSLAASQQRGLDLSAKASKAEERWEQRRTQQAGANQRREAAATAWWVPVDAGLAAARNLPDPTSRDLPQALAHARAAAQALRPANWPEAAPEKARRAEAALSRALGAPLIELRALLERSGGRSVVVLEADEVNPMPGVALIVDASGTQLSPAAAIRHLDDLVAELSASHDAKLHQMYTELLSSTFVDHLAERLKKVLLLLKTVNQVLERHRTGANRTTLRLRRHPAEGHRHGYNILRALEEGTIESDTAQEQIRLFLGDRLREAQDAGLTGTEDWTDHLATLLDYRDWFDVVAEFRVEGGDWKPLTKQVHSVDSGGGKVVTLLQPLLATLVALYSESDDAPRPLWLDEAFEGVDGANRATMLRMLVEFDLDFLLAGPAPLVAAAQVPAAAVWIISRAPSPAPGVDLSLMLWAGRTLEQLPVPDITARVLTPRRPPDRDTTADLFSVLDEGDPDA</sequence>
<proteinExistence type="predicted"/>
<accession>A0ABP9RL32</accession>
<feature type="region of interest" description="Disordered" evidence="2">
    <location>
        <begin position="599"/>
        <end position="642"/>
    </location>
</feature>